<dbReference type="AlphaFoldDB" id="A0A7J3Z8A8"/>
<dbReference type="EMBL" id="DRYQ01000086">
    <property type="protein sequence ID" value="HHQ50825.1"/>
    <property type="molecule type" value="Genomic_DNA"/>
</dbReference>
<reference evidence="1" key="1">
    <citation type="journal article" date="2020" name="mSystems">
        <title>Genome- and Community-Level Interaction Insights into Carbon Utilization and Element Cycling Functions of Hydrothermarchaeota in Hydrothermal Sediment.</title>
        <authorList>
            <person name="Zhou Z."/>
            <person name="Liu Y."/>
            <person name="Xu W."/>
            <person name="Pan J."/>
            <person name="Luo Z.H."/>
            <person name="Li M."/>
        </authorList>
    </citation>
    <scope>NUCLEOTIDE SEQUENCE [LARGE SCALE GENOMIC DNA]</scope>
    <source>
        <strain evidence="1">SpSt-1105</strain>
    </source>
</reference>
<accession>A0A7J3Z8A8</accession>
<dbReference type="Gene3D" id="2.30.110.10">
    <property type="entry name" value="Electron Transport, Fmn-binding Protein, Chain A"/>
    <property type="match status" value="1"/>
</dbReference>
<gene>
    <name evidence="1" type="ORF">ENM66_05700</name>
</gene>
<evidence type="ECO:0000313" key="1">
    <source>
        <dbReference type="EMBL" id="HHQ50825.1"/>
    </source>
</evidence>
<comment type="caution">
    <text evidence="1">The sequence shown here is derived from an EMBL/GenBank/DDBJ whole genome shotgun (WGS) entry which is preliminary data.</text>
</comment>
<proteinExistence type="predicted"/>
<dbReference type="SUPFAM" id="SSF50475">
    <property type="entry name" value="FMN-binding split barrel"/>
    <property type="match status" value="1"/>
</dbReference>
<sequence length="226" mass="25507">MHRCIVEKRKLLERLGFSLDTWGEVVVVFFRDSDVVGLMPLGLRLSESCTLVGRLYKGSKLYNYILSTGVEELRCRVCVSGDPQLFYVAIFEKDRVAKAFEKSFCPKSLCCACLAGLCRFHCVEGEEIISLELSVDEVAVHKAMPTVFTRASAALIEALVWLTKMPYMECEDVEKALERIEFLREVVYRSSSRKLFQSLADKVFSKALDLVKSVESCRCGSGDKDI</sequence>
<dbReference type="Gene3D" id="1.20.58.290">
    <property type="entry name" value="Hypothetical membrane protein ta0354_69_121"/>
    <property type="match status" value="1"/>
</dbReference>
<dbReference type="InterPro" id="IPR012349">
    <property type="entry name" value="Split_barrel_FMN-bd"/>
</dbReference>
<organism evidence="1">
    <name type="scientific">Ignisphaera aggregans</name>
    <dbReference type="NCBI Taxonomy" id="334771"/>
    <lineage>
        <taxon>Archaea</taxon>
        <taxon>Thermoproteota</taxon>
        <taxon>Thermoprotei</taxon>
        <taxon>Desulfurococcales</taxon>
        <taxon>Desulfurococcaceae</taxon>
        <taxon>Ignisphaera</taxon>
    </lineage>
</organism>
<name>A0A7J3Z8A8_9CREN</name>
<protein>
    <submittedName>
        <fullName evidence="1">DUF447 family protein</fullName>
    </submittedName>
</protein>